<keyword evidence="1" id="KW-0812">Transmembrane</keyword>
<dbReference type="Proteomes" id="UP000244910">
    <property type="component" value="Chromosome"/>
</dbReference>
<dbReference type="RefSeq" id="WP_052037768.1">
    <property type="nucleotide sequence ID" value="NZ_CP020953.1"/>
</dbReference>
<evidence type="ECO:0000256" key="1">
    <source>
        <dbReference type="SAM" id="Phobius"/>
    </source>
</evidence>
<dbReference type="OrthoDB" id="1375221at2"/>
<evidence type="ECO:0000313" key="2">
    <source>
        <dbReference type="EMBL" id="AWI05166.1"/>
    </source>
</evidence>
<keyword evidence="1" id="KW-1133">Transmembrane helix</keyword>
<reference evidence="3" key="1">
    <citation type="submission" date="2017-04" db="EMBL/GenBank/DDBJ databases">
        <authorList>
            <person name="Song Y."/>
            <person name="Cho B.-K."/>
        </authorList>
    </citation>
    <scope>NUCLEOTIDE SEQUENCE [LARGE SCALE GENOMIC DNA]</scope>
    <source>
        <strain evidence="3">SL1</strain>
    </source>
</reference>
<accession>A0A2U8DQX3</accession>
<evidence type="ECO:0000313" key="3">
    <source>
        <dbReference type="Proteomes" id="UP000244910"/>
    </source>
</evidence>
<dbReference type="AlphaFoldDB" id="A0A2U8DQX3"/>
<protein>
    <submittedName>
        <fullName evidence="2">Uncharacterized protein</fullName>
    </submittedName>
</protein>
<organism evidence="2 3">
    <name type="scientific">Clostridium drakei</name>
    <dbReference type="NCBI Taxonomy" id="332101"/>
    <lineage>
        <taxon>Bacteria</taxon>
        <taxon>Bacillati</taxon>
        <taxon>Bacillota</taxon>
        <taxon>Clostridia</taxon>
        <taxon>Eubacteriales</taxon>
        <taxon>Clostridiaceae</taxon>
        <taxon>Clostridium</taxon>
    </lineage>
</organism>
<proteinExistence type="predicted"/>
<feature type="transmembrane region" description="Helical" evidence="1">
    <location>
        <begin position="67"/>
        <end position="99"/>
    </location>
</feature>
<name>A0A2U8DQX3_9CLOT</name>
<keyword evidence="3" id="KW-1185">Reference proteome</keyword>
<dbReference type="SUPFAM" id="SSF48452">
    <property type="entry name" value="TPR-like"/>
    <property type="match status" value="1"/>
</dbReference>
<dbReference type="KEGG" id="cdrk:B9W14_11860"/>
<dbReference type="InterPro" id="IPR011990">
    <property type="entry name" value="TPR-like_helical_dom_sf"/>
</dbReference>
<keyword evidence="1" id="KW-0472">Membrane</keyword>
<gene>
    <name evidence="2" type="ORF">B9W14_11860</name>
</gene>
<sequence length="269" mass="31309">MGLNFKKTIKIGKDIVINFNKNNGISISKDAKHSKFKTNKKNGIIRSSEPKKNKFGENVIDARKGHILLTIAICILLFLGLVNPIFLIITIIPILYMFISKSGRQKMYISASVHSLQVSKIDKAEKYLKKAKSILDNELIFELEEDINNVKNRSSNKKKFLVLEYKDILLNKQIGRNLKAREFENKGNINSAIDLYELNIKEGFTGIVPYERLMELYEKQQKYDDEIRVINKVIEIFKNSWEDKIDKQSEIEMFTSRLEKIKIVKEKLY</sequence>
<dbReference type="EMBL" id="CP020953">
    <property type="protein sequence ID" value="AWI05166.1"/>
    <property type="molecule type" value="Genomic_DNA"/>
</dbReference>